<dbReference type="PROSITE" id="PS52020">
    <property type="entry name" value="CRESS_DNA_REP"/>
    <property type="match status" value="1"/>
</dbReference>
<dbReference type="GO" id="GO:0006260">
    <property type="term" value="P:DNA replication"/>
    <property type="evidence" value="ECO:0007669"/>
    <property type="project" value="UniProtKB-KW"/>
</dbReference>
<evidence type="ECO:0000256" key="7">
    <source>
        <dbReference type="ARBA" id="ARBA00022722"/>
    </source>
</evidence>
<dbReference type="KEGG" id="vg:37619908"/>
<evidence type="ECO:0000256" key="15">
    <source>
        <dbReference type="ARBA" id="ARBA00046883"/>
    </source>
</evidence>
<dbReference type="EMBL" id="KX534409">
    <property type="protein sequence ID" value="ARI50300.1"/>
    <property type="molecule type" value="Genomic_DNA"/>
</dbReference>
<evidence type="ECO:0000256" key="13">
    <source>
        <dbReference type="ARBA" id="ARBA00023125"/>
    </source>
</evidence>
<keyword evidence="9" id="KW-0547">Nucleotide-binding</keyword>
<comment type="subcellular location">
    <subcellularLocation>
        <location evidence="2">Host nucleus</location>
    </subcellularLocation>
</comment>
<evidence type="ECO:0000256" key="5">
    <source>
        <dbReference type="ARBA" id="ARBA00022695"/>
    </source>
</evidence>
<proteinExistence type="inferred from homology"/>
<dbReference type="Pfam" id="PF02407">
    <property type="entry name" value="Viral_Rep"/>
    <property type="match status" value="1"/>
</dbReference>
<keyword evidence="20" id="KW-1185">Reference proteome</keyword>
<dbReference type="Gene3D" id="3.40.1310.20">
    <property type="match status" value="1"/>
</dbReference>
<dbReference type="InterPro" id="IPR049912">
    <property type="entry name" value="CRESS_DNA_REP"/>
</dbReference>
<evidence type="ECO:0000256" key="4">
    <source>
        <dbReference type="ARBA" id="ARBA00022679"/>
    </source>
</evidence>
<feature type="domain" description="CRESS-DNA virus Rep endonuclease" evidence="18">
    <location>
        <begin position="3"/>
        <end position="98"/>
    </location>
</feature>
<keyword evidence="10" id="KW-0255">Endonuclease</keyword>
<comment type="function">
    <text evidence="17">Initiates and terminates the replication only of its own subviral DNA molecule. The closed circular ssDNA genome is first converted to a superhelical dsDNA. Rep binds a specific hairpin at the genome origin of replication. Introduces an endonucleolytic nick within the intergenic region of the genome, thereby initiating the rolling circle replication (RCR). Following cleavage, binds covalently to the 5'-phosphate of DNA as a tyrosyl ester. The cleavage gives rise to a free 3'-OH that serves as a primer for the cellular DNA polymerase. The polymerase synthesizes the (+) strand DNA by rolling circle mechanism. After one round of replication, a Rep-catalyzed nucleotidyl transfer reaction releases a circular single-stranded virus genome, thereby terminating the replication. Displays origin-specific DNA cleavage, nucleotidyl transferase, ATPase and helicase activities.</text>
</comment>
<evidence type="ECO:0000256" key="16">
    <source>
        <dbReference type="ARBA" id="ARBA00049360"/>
    </source>
</evidence>
<evidence type="ECO:0000256" key="17">
    <source>
        <dbReference type="ARBA" id="ARBA00049943"/>
    </source>
</evidence>
<dbReference type="Pfam" id="PF00910">
    <property type="entry name" value="RNA_helicase"/>
    <property type="match status" value="1"/>
</dbReference>
<dbReference type="GO" id="GO:0000166">
    <property type="term" value="F:nucleotide binding"/>
    <property type="evidence" value="ECO:0007669"/>
    <property type="project" value="UniProtKB-KW"/>
</dbReference>
<evidence type="ECO:0000256" key="12">
    <source>
        <dbReference type="ARBA" id="ARBA00023124"/>
    </source>
</evidence>
<keyword evidence="4" id="KW-0808">Transferase</keyword>
<dbReference type="Proteomes" id="UP000240911">
    <property type="component" value="Segment"/>
</dbReference>
<evidence type="ECO:0000256" key="14">
    <source>
        <dbReference type="ARBA" id="ARBA00023268"/>
    </source>
</evidence>
<evidence type="ECO:0000256" key="8">
    <source>
        <dbReference type="ARBA" id="ARBA00022723"/>
    </source>
</evidence>
<organism evidence="19 20">
    <name type="scientific">Sophora alopecuroides yellow stunt alphasatellite 9</name>
    <dbReference type="NCBI Taxonomy" id="1980174"/>
    <lineage>
        <taxon>Viruses</taxon>
        <taxon>Viruses incertae sedis</taxon>
        <taxon>Alphasatellitidae</taxon>
        <taxon>Nanoalphasatellitinae</taxon>
        <taxon>Clostunsatellite</taxon>
        <taxon>Clostunsatellite sophorae</taxon>
        <taxon>Sophora yellow stunt alphasatellite 4</taxon>
    </lineage>
</organism>
<evidence type="ECO:0000256" key="11">
    <source>
        <dbReference type="ARBA" id="ARBA00022801"/>
    </source>
</evidence>
<evidence type="ECO:0000256" key="1">
    <source>
        <dbReference type="ARBA" id="ARBA00001936"/>
    </source>
</evidence>
<evidence type="ECO:0000256" key="3">
    <source>
        <dbReference type="ARBA" id="ARBA00006649"/>
    </source>
</evidence>
<keyword evidence="8" id="KW-0479">Metal-binding</keyword>
<protein>
    <submittedName>
        <fullName evidence="19">Satellite replication initiator protein</fullName>
    </submittedName>
</protein>
<keyword evidence="13" id="KW-0238">DNA-binding</keyword>
<dbReference type="GO" id="GO:0003723">
    <property type="term" value="F:RNA binding"/>
    <property type="evidence" value="ECO:0007669"/>
    <property type="project" value="InterPro"/>
</dbReference>
<comment type="catalytic activity">
    <reaction evidence="16">
        <text>ATP + H2O = ADP + phosphate + H(+)</text>
        <dbReference type="Rhea" id="RHEA:13065"/>
        <dbReference type="ChEBI" id="CHEBI:15377"/>
        <dbReference type="ChEBI" id="CHEBI:15378"/>
        <dbReference type="ChEBI" id="CHEBI:30616"/>
        <dbReference type="ChEBI" id="CHEBI:43474"/>
        <dbReference type="ChEBI" id="CHEBI:456216"/>
    </reaction>
</comment>
<evidence type="ECO:0000259" key="18">
    <source>
        <dbReference type="PROSITE" id="PS52020"/>
    </source>
</evidence>
<keyword evidence="11" id="KW-0378">Hydrolase</keyword>
<dbReference type="GO" id="GO:0016787">
    <property type="term" value="F:hydrolase activity"/>
    <property type="evidence" value="ECO:0007669"/>
    <property type="project" value="UniProtKB-KW"/>
</dbReference>
<keyword evidence="12" id="KW-0190">Covalent protein-DNA linkage</keyword>
<keyword evidence="6" id="KW-0235">DNA replication</keyword>
<keyword evidence="5" id="KW-0548">Nucleotidyltransferase</keyword>
<dbReference type="GO" id="GO:0042025">
    <property type="term" value="C:host cell nucleus"/>
    <property type="evidence" value="ECO:0007669"/>
    <property type="project" value="UniProtKB-SubCell"/>
</dbReference>
<dbReference type="GO" id="GO:0016779">
    <property type="term" value="F:nucleotidyltransferase activity"/>
    <property type="evidence" value="ECO:0007669"/>
    <property type="project" value="UniProtKB-KW"/>
</dbReference>
<dbReference type="RefSeq" id="YP_009508448.1">
    <property type="nucleotide sequence ID" value="NC_039000.1"/>
</dbReference>
<reference evidence="19 20" key="1">
    <citation type="journal article" date="2017" name="Virus Res.">
        <title>Identification of a Nanovirus-Alphasatellite Complex in Sophora alopecuroides.</title>
        <authorList>
            <person name="Heydarnejad J."/>
            <person name="Kamali M."/>
            <person name="Massumi H."/>
            <person name="Kvarnheden A."/>
            <person name="Male M.F."/>
            <person name="Kraberger S."/>
            <person name="Stainton D."/>
            <person name="Martin D.P."/>
            <person name="Varsani A."/>
        </authorList>
    </citation>
    <scope>NUCLEOTIDE SEQUENCE [LARGE SCALE GENOMIC DNA]</scope>
    <source>
        <strain evidence="19">Ta1</strain>
    </source>
</reference>
<sequence length="286" mass="33581">MPTVLSTCWVFTLNFNGEIPNLPFNEHVQYACWQHERVTHDHLQGFIQMKAQKTLGQMKLLIPTAHFEKMRALSTDQARNYAMKEDSRVAGPWEYGVYIKKGSHKRKLMERYEEDPEEMKIQDPSLYRRCLSRKKTEEEREAAEWNYDLRPWPWQDQVLQELELPPDYRKIIWVYGPTGSEGKSTFAKHLSLKDGWGYLPGGKTADMMHIITLEPMNNWVVDVPRCSAEYVNYGVLEQIKNRVLVNTKYEPVVIRDDRHPVHLVVFANCLPDVTKISEDRIKIIKC</sequence>
<dbReference type="GO" id="GO:0003677">
    <property type="term" value="F:DNA binding"/>
    <property type="evidence" value="ECO:0007669"/>
    <property type="project" value="UniProtKB-KW"/>
</dbReference>
<evidence type="ECO:0000256" key="6">
    <source>
        <dbReference type="ARBA" id="ARBA00022705"/>
    </source>
</evidence>
<dbReference type="GO" id="GO:0046872">
    <property type="term" value="F:metal ion binding"/>
    <property type="evidence" value="ECO:0007669"/>
    <property type="project" value="UniProtKB-KW"/>
</dbReference>
<dbReference type="OrthoDB" id="9195at10239"/>
<evidence type="ECO:0000313" key="20">
    <source>
        <dbReference type="Proteomes" id="UP000240911"/>
    </source>
</evidence>
<dbReference type="InterPro" id="IPR000605">
    <property type="entry name" value="Helicase_SF3_ssDNA/RNA_vir"/>
</dbReference>
<accession>A0A1W5YSI5</accession>
<dbReference type="GO" id="GO:0003724">
    <property type="term" value="F:RNA helicase activity"/>
    <property type="evidence" value="ECO:0007669"/>
    <property type="project" value="InterPro"/>
</dbReference>
<dbReference type="GO" id="GO:0004519">
    <property type="term" value="F:endonuclease activity"/>
    <property type="evidence" value="ECO:0007669"/>
    <property type="project" value="UniProtKB-KW"/>
</dbReference>
<keyword evidence="7" id="KW-0540">Nuclease</keyword>
<evidence type="ECO:0000256" key="2">
    <source>
        <dbReference type="ARBA" id="ARBA00004147"/>
    </source>
</evidence>
<dbReference type="GeneID" id="37619908"/>
<keyword evidence="14" id="KW-0511">Multifunctional enzyme</keyword>
<evidence type="ECO:0000256" key="10">
    <source>
        <dbReference type="ARBA" id="ARBA00022759"/>
    </source>
</evidence>
<evidence type="ECO:0000256" key="9">
    <source>
        <dbReference type="ARBA" id="ARBA00022741"/>
    </source>
</evidence>
<name>A0A1W5YSI5_9VIRU</name>
<evidence type="ECO:0000313" key="19">
    <source>
        <dbReference type="EMBL" id="ARI50300.1"/>
    </source>
</evidence>
<comment type="cofactor">
    <cofactor evidence="1">
        <name>Mn(2+)</name>
        <dbReference type="ChEBI" id="CHEBI:29035"/>
    </cofactor>
</comment>
<comment type="similarity">
    <text evidence="3">Belongs to the nanoviridea/circoviridae replication-associated protein family.</text>
</comment>
<comment type="subunit">
    <text evidence="15">Homooligomer. Rep binds to repeated DNA motifs (iterons).</text>
</comment>